<evidence type="ECO:0000256" key="8">
    <source>
        <dbReference type="ARBA" id="ARBA00037993"/>
    </source>
</evidence>
<keyword evidence="3 11" id="KW-0479">Metal-binding</keyword>
<keyword evidence="4 11" id="KW-0547">Nucleotide-binding</keyword>
<comment type="function">
    <text evidence="7 11">Catalyzes the ATP-dependent conversion of 7-carboxy-7-deazaguanine (CDG) to 7-cyano-7-deazaguanine (preQ(0)).</text>
</comment>
<evidence type="ECO:0000256" key="9">
    <source>
        <dbReference type="ARBA" id="ARBA00039149"/>
    </source>
</evidence>
<evidence type="ECO:0000256" key="5">
    <source>
        <dbReference type="ARBA" id="ARBA00022833"/>
    </source>
</evidence>
<comment type="cofactor">
    <cofactor evidence="11">
        <name>Zn(2+)</name>
        <dbReference type="ChEBI" id="CHEBI:29105"/>
    </cofactor>
    <text evidence="11">Binds 1 zinc ion per subunit.</text>
</comment>
<evidence type="ECO:0000256" key="7">
    <source>
        <dbReference type="ARBA" id="ARBA00037768"/>
    </source>
</evidence>
<sequence length="231" mass="25460">MKAITLLSSGLDSVAALAIAAESLEIEMAITFDYGQRAGQREMEYSEKVCEHFGIEQRIIKLDWLGEITHTSLVNRDEEVPSLSFEDIDENSPSMITEYSAKAVWVPNRNGVMLNIAGSFAESRGCDYIVVGFNGEEAGTFPDNSRDYIQAVDNAFSYSTQNGVKVLAPLAEMGKTEIVKKALEAEAPLEYSWSCYHGGEIPCGKCESCVRRARAFKNIGIKDPLLERLGI</sequence>
<dbReference type="EMBL" id="CP009512">
    <property type="protein sequence ID" value="AKB63761.1"/>
    <property type="molecule type" value="Genomic_DNA"/>
</dbReference>
<dbReference type="EC" id="6.3.4.20" evidence="9 11"/>
<dbReference type="Gene3D" id="3.40.50.620">
    <property type="entry name" value="HUPs"/>
    <property type="match status" value="1"/>
</dbReference>
<dbReference type="PIRSF" id="PIRSF006293">
    <property type="entry name" value="ExsB"/>
    <property type="match status" value="1"/>
</dbReference>
<dbReference type="PANTHER" id="PTHR42914">
    <property type="entry name" value="7-CYANO-7-DEAZAGUANINE SYNTHASE"/>
    <property type="match status" value="1"/>
</dbReference>
<evidence type="ECO:0000313" key="13">
    <source>
        <dbReference type="Proteomes" id="UP000033097"/>
    </source>
</evidence>
<dbReference type="SUPFAM" id="SSF52402">
    <property type="entry name" value="Adenine nucleotide alpha hydrolases-like"/>
    <property type="match status" value="1"/>
</dbReference>
<dbReference type="AlphaFoldDB" id="A0A0E3LTM1"/>
<comment type="pathway">
    <text evidence="1 11">Purine metabolism; 7-cyano-7-deazaguanine biosynthesis.</text>
</comment>
<dbReference type="GO" id="GO:0008270">
    <property type="term" value="F:zinc ion binding"/>
    <property type="evidence" value="ECO:0007669"/>
    <property type="project" value="UniProtKB-UniRule"/>
</dbReference>
<dbReference type="NCBIfam" id="TIGR00364">
    <property type="entry name" value="7-cyano-7-deazaguanine synthase QueC"/>
    <property type="match status" value="1"/>
</dbReference>
<comment type="catalytic activity">
    <reaction evidence="10 11">
        <text>7-carboxy-7-carbaguanine + NH4(+) + 2 ATP = 7-cyano-7-carbaguanine + 2 AMP + 2 diphosphate + 2 H(+)</text>
        <dbReference type="Rhea" id="RHEA:27982"/>
        <dbReference type="ChEBI" id="CHEBI:15378"/>
        <dbReference type="ChEBI" id="CHEBI:28938"/>
        <dbReference type="ChEBI" id="CHEBI:30616"/>
        <dbReference type="ChEBI" id="CHEBI:33019"/>
        <dbReference type="ChEBI" id="CHEBI:45075"/>
        <dbReference type="ChEBI" id="CHEBI:61036"/>
        <dbReference type="ChEBI" id="CHEBI:456215"/>
        <dbReference type="EC" id="6.3.4.20"/>
    </reaction>
</comment>
<evidence type="ECO:0000256" key="1">
    <source>
        <dbReference type="ARBA" id="ARBA00005061"/>
    </source>
</evidence>
<evidence type="ECO:0000256" key="11">
    <source>
        <dbReference type="HAMAP-Rule" id="MF_01633"/>
    </source>
</evidence>
<accession>A0A0E3LTM1</accession>
<evidence type="ECO:0000256" key="4">
    <source>
        <dbReference type="ARBA" id="ARBA00022741"/>
    </source>
</evidence>
<dbReference type="KEGG" id="mmj:MSMAS_0565"/>
<dbReference type="InterPro" id="IPR018317">
    <property type="entry name" value="QueC"/>
</dbReference>
<keyword evidence="2 11" id="KW-0436">Ligase</keyword>
<dbReference type="SMR" id="A0A0E3LTM1"/>
<gene>
    <name evidence="11" type="primary">queC</name>
    <name evidence="12" type="ORF">MSMAS_0565</name>
</gene>
<evidence type="ECO:0000256" key="2">
    <source>
        <dbReference type="ARBA" id="ARBA00022598"/>
    </source>
</evidence>
<dbReference type="Pfam" id="PF06508">
    <property type="entry name" value="QueC"/>
    <property type="match status" value="1"/>
</dbReference>
<organism evidence="12 13">
    <name type="scientific">Methanosarcina mazei S-6</name>
    <dbReference type="NCBI Taxonomy" id="213585"/>
    <lineage>
        <taxon>Archaea</taxon>
        <taxon>Methanobacteriati</taxon>
        <taxon>Methanobacteriota</taxon>
        <taxon>Stenosarchaea group</taxon>
        <taxon>Methanomicrobia</taxon>
        <taxon>Methanosarcinales</taxon>
        <taxon>Methanosarcinaceae</taxon>
        <taxon>Methanosarcina</taxon>
    </lineage>
</organism>
<dbReference type="PANTHER" id="PTHR42914:SF1">
    <property type="entry name" value="7-CYANO-7-DEAZAGUANINE SYNTHASE"/>
    <property type="match status" value="1"/>
</dbReference>
<feature type="binding site" evidence="11">
    <location>
        <position position="206"/>
    </location>
    <ligand>
        <name>Zn(2+)</name>
        <dbReference type="ChEBI" id="CHEBI:29105"/>
    </ligand>
</feature>
<protein>
    <recommendedName>
        <fullName evidence="9 11">7-cyano-7-deazaguanine synthase</fullName>
        <ecNumber evidence="9 11">6.3.4.20</ecNumber>
    </recommendedName>
    <alternativeName>
        <fullName evidence="11">7-cyano-7-carbaguanine synthase</fullName>
    </alternativeName>
    <alternativeName>
        <fullName evidence="11">Archaeosine biosynthesis protein QueC</fullName>
    </alternativeName>
    <alternativeName>
        <fullName evidence="11">PreQ(0) synthase</fullName>
    </alternativeName>
</protein>
<dbReference type="HOGENOM" id="CLU_081854_1_0_2"/>
<dbReference type="HAMAP" id="MF_01633">
    <property type="entry name" value="QueC"/>
    <property type="match status" value="1"/>
</dbReference>
<dbReference type="GO" id="GO:0016879">
    <property type="term" value="F:ligase activity, forming carbon-nitrogen bonds"/>
    <property type="evidence" value="ECO:0007669"/>
    <property type="project" value="UniProtKB-UniRule"/>
</dbReference>
<proteinExistence type="inferred from homology"/>
<evidence type="ECO:0000256" key="6">
    <source>
        <dbReference type="ARBA" id="ARBA00022840"/>
    </source>
</evidence>
<feature type="binding site" evidence="11">
    <location>
        <begin position="7"/>
        <end position="17"/>
    </location>
    <ligand>
        <name>ATP</name>
        <dbReference type="ChEBI" id="CHEBI:30616"/>
    </ligand>
</feature>
<evidence type="ECO:0000256" key="10">
    <source>
        <dbReference type="ARBA" id="ARBA00047890"/>
    </source>
</evidence>
<dbReference type="InterPro" id="IPR014729">
    <property type="entry name" value="Rossmann-like_a/b/a_fold"/>
</dbReference>
<feature type="binding site" evidence="11">
    <location>
        <position position="209"/>
    </location>
    <ligand>
        <name>Zn(2+)</name>
        <dbReference type="ChEBI" id="CHEBI:29105"/>
    </ligand>
</feature>
<keyword evidence="6 11" id="KW-0067">ATP-binding</keyword>
<evidence type="ECO:0000313" key="12">
    <source>
        <dbReference type="EMBL" id="AKB63761.1"/>
    </source>
</evidence>
<comment type="similarity">
    <text evidence="8 11">Belongs to the QueC family.</text>
</comment>
<evidence type="ECO:0000256" key="3">
    <source>
        <dbReference type="ARBA" id="ARBA00022723"/>
    </source>
</evidence>
<dbReference type="GeneID" id="24850188"/>
<dbReference type="RefSeq" id="WP_011032704.1">
    <property type="nucleotide sequence ID" value="NZ_CP009512.1"/>
</dbReference>
<keyword evidence="5 11" id="KW-0862">Zinc</keyword>
<feature type="binding site" evidence="11">
    <location>
        <position position="195"/>
    </location>
    <ligand>
        <name>Zn(2+)</name>
        <dbReference type="ChEBI" id="CHEBI:29105"/>
    </ligand>
</feature>
<dbReference type="PATRIC" id="fig|213585.10.peg.693"/>
<name>A0A0E3LTM1_METMZ</name>
<dbReference type="GO" id="GO:0005524">
    <property type="term" value="F:ATP binding"/>
    <property type="evidence" value="ECO:0007669"/>
    <property type="project" value="UniProtKB-UniRule"/>
</dbReference>
<dbReference type="STRING" id="213585.MSMAS_0565"/>
<dbReference type="Proteomes" id="UP000033097">
    <property type="component" value="Chromosome"/>
</dbReference>
<reference evidence="12 13" key="1">
    <citation type="submission" date="2014-07" db="EMBL/GenBank/DDBJ databases">
        <title>Methanogenic archaea and the global carbon cycle.</title>
        <authorList>
            <person name="Henriksen J.R."/>
            <person name="Luke J."/>
            <person name="Reinhart S."/>
            <person name="Benedict M.N."/>
            <person name="Youngblut N.D."/>
            <person name="Metcalf M.E."/>
            <person name="Whitaker R.J."/>
            <person name="Metcalf W.W."/>
        </authorList>
    </citation>
    <scope>NUCLEOTIDE SEQUENCE [LARGE SCALE GENOMIC DNA]</scope>
    <source>
        <strain evidence="12 13">S-6</strain>
    </source>
</reference>
<dbReference type="CDD" id="cd01995">
    <property type="entry name" value="QueC-like"/>
    <property type="match status" value="1"/>
</dbReference>
<dbReference type="UniPathway" id="UPA00391"/>
<feature type="binding site" evidence="11">
    <location>
        <position position="203"/>
    </location>
    <ligand>
        <name>Zn(2+)</name>
        <dbReference type="ChEBI" id="CHEBI:29105"/>
    </ligand>
</feature>
<dbReference type="GeneID" id="82159773"/>